<protein>
    <submittedName>
        <fullName evidence="1">Phage tail protein</fullName>
    </submittedName>
</protein>
<evidence type="ECO:0000313" key="1">
    <source>
        <dbReference type="EMBL" id="ECR1656241.1"/>
    </source>
</evidence>
<proteinExistence type="predicted"/>
<reference evidence="1" key="1">
    <citation type="submission" date="2019-09" db="EMBL/GenBank/DDBJ databases">
        <authorList>
            <person name="Ashton P.M."/>
            <person name="Dallman T."/>
            <person name="Nair S."/>
            <person name="De Pinna E."/>
            <person name="Peters T."/>
            <person name="Grant K."/>
        </authorList>
    </citation>
    <scope>NUCLEOTIDE SEQUENCE</scope>
    <source>
        <strain evidence="1">238524</strain>
    </source>
</reference>
<accession>A0A5Z1ENN9</accession>
<organism evidence="1">
    <name type="scientific">Campylobacter jejuni</name>
    <dbReference type="NCBI Taxonomy" id="197"/>
    <lineage>
        <taxon>Bacteria</taxon>
        <taxon>Pseudomonadati</taxon>
        <taxon>Campylobacterota</taxon>
        <taxon>Epsilonproteobacteria</taxon>
        <taxon>Campylobacterales</taxon>
        <taxon>Campylobacteraceae</taxon>
        <taxon>Campylobacter</taxon>
    </lineage>
</organism>
<comment type="caution">
    <text evidence="1">The sequence shown here is derived from an EMBL/GenBank/DDBJ whole genome shotgun (WGS) entry which is preliminary data.</text>
</comment>
<name>A0A5Z1ENN9_CAMJU</name>
<sequence>LNELQKGGLNGRCELIGREIRAGGKLKIKDINMDHYEFSIKSVSHNFNDSAYIVSVEFES</sequence>
<dbReference type="AlphaFoldDB" id="A0A5Z1ENN9"/>
<feature type="non-terminal residue" evidence="1">
    <location>
        <position position="1"/>
    </location>
</feature>
<gene>
    <name evidence="1" type="ORF">F0K75_09170</name>
</gene>
<dbReference type="EMBL" id="AAKEQD010000048">
    <property type="protein sequence ID" value="ECR1656241.1"/>
    <property type="molecule type" value="Genomic_DNA"/>
</dbReference>